<dbReference type="EMBL" id="JAEHFL010000015">
    <property type="protein sequence ID" value="MBK3428783.1"/>
    <property type="molecule type" value="Genomic_DNA"/>
</dbReference>
<evidence type="ECO:0000313" key="2">
    <source>
        <dbReference type="Proteomes" id="UP000603369"/>
    </source>
</evidence>
<dbReference type="Proteomes" id="UP000603369">
    <property type="component" value="Unassembled WGS sequence"/>
</dbReference>
<dbReference type="AlphaFoldDB" id="A0A8I1L9L4"/>
<dbReference type="PANTHER" id="PTHR10668">
    <property type="entry name" value="PHYTOENE DEHYDROGENASE"/>
    <property type="match status" value="1"/>
</dbReference>
<dbReference type="InterPro" id="IPR036188">
    <property type="entry name" value="FAD/NAD-bd_sf"/>
</dbReference>
<organism evidence="1 2">
    <name type="scientific">Corynebacterium tuberculostearicum</name>
    <dbReference type="NCBI Taxonomy" id="38304"/>
    <lineage>
        <taxon>Bacteria</taxon>
        <taxon>Bacillati</taxon>
        <taxon>Actinomycetota</taxon>
        <taxon>Actinomycetes</taxon>
        <taxon>Mycobacteriales</taxon>
        <taxon>Corynebacteriaceae</taxon>
        <taxon>Corynebacterium</taxon>
    </lineage>
</organism>
<reference evidence="1 2" key="1">
    <citation type="submission" date="2020-12" db="EMBL/GenBank/DDBJ databases">
        <title>Draft genome sequence of the commensal strain Corynebacterium tuberculostearicum MFP09/CIP 102622 isolated from human skin.</title>
        <authorList>
            <person name="Boukerb A.M."/>
            <person name="Janvier X."/>
            <person name="Feuilloley M.G.J."/>
            <person name="Groboillot A."/>
        </authorList>
    </citation>
    <scope>NUCLEOTIDE SEQUENCE [LARGE SCALE GENOMIC DNA]</scope>
    <source>
        <strain evidence="1 2">CIP 102622</strain>
    </source>
</reference>
<proteinExistence type="predicted"/>
<keyword evidence="2" id="KW-1185">Reference proteome</keyword>
<accession>A0A8I1L9L4</accession>
<dbReference type="PANTHER" id="PTHR10668:SF105">
    <property type="entry name" value="DEHYDROGENASE-RELATED"/>
    <property type="match status" value="1"/>
</dbReference>
<dbReference type="Gene3D" id="3.50.50.60">
    <property type="entry name" value="FAD/NAD(P)-binding domain"/>
    <property type="match status" value="2"/>
</dbReference>
<dbReference type="RefSeq" id="WP_040425523.1">
    <property type="nucleotide sequence ID" value="NZ_JAEHFL010000015.1"/>
</dbReference>
<dbReference type="SUPFAM" id="SSF51905">
    <property type="entry name" value="FAD/NAD(P)-binding domain"/>
    <property type="match status" value="1"/>
</dbReference>
<comment type="caution">
    <text evidence="1">The sequence shown here is derived from an EMBL/GenBank/DDBJ whole genome shotgun (WGS) entry which is preliminary data.</text>
</comment>
<name>A0A8I1L9L4_9CORY</name>
<dbReference type="Pfam" id="PF13450">
    <property type="entry name" value="NAD_binding_8"/>
    <property type="match status" value="1"/>
</dbReference>
<protein>
    <submittedName>
        <fullName evidence="1">NAD(P)/FAD-dependent oxidoreductase</fullName>
    </submittedName>
</protein>
<dbReference type="PRINTS" id="PR00419">
    <property type="entry name" value="ADXRDTASE"/>
</dbReference>
<sequence length="478" mass="50657">MDYQPRAVIVGAGPNGLTAAARLAMAGWRVDIYERAGRAGGAAASSAEIFPGTIVDLGAAGHPFGVASPAFRALDLEAHGLRWRTAPYPMAHPLEGAPAGILHGSLADTAAELGADAQAWRRLHGHIVRHIDEHVENALTPLVRWPHRPVRLAQFGAAGVLPASSLARAAFRTPQARALFAGSAVHAITSPTTPLTSAFGLLFGGLGMTRGWPVVEGGTGALIDALLNLLRSHHARLHTGCEVTDLRELPQADAIIVNLTPRQILRLGGLELRDGTRRSLARWRYGSAVFKVDFHLSEPVPWADPRVGQAGTVHVGGTLEEICGAEGDVGKRRMPKRPLVLACQQYVADPSRGQTLWTYAHVPHGYVERYPGEATELIAAQIERFAPGFRDTILDTHATSPADLERWNPNLVGGDIAGGAMTGLQTLLRPRLSAHPHRLAPGVFMASSSAAPGAGVHGMPGWWAAEEALSAWNGGAAK</sequence>
<gene>
    <name evidence="1" type="ORF">JDP02_09735</name>
</gene>
<evidence type="ECO:0000313" key="1">
    <source>
        <dbReference type="EMBL" id="MBK3428783.1"/>
    </source>
</evidence>